<evidence type="ECO:0000256" key="4">
    <source>
        <dbReference type="ARBA" id="ARBA00023136"/>
    </source>
</evidence>
<dbReference type="Gene3D" id="1.20.1070.10">
    <property type="entry name" value="Rhodopsin 7-helix transmembrane proteins"/>
    <property type="match status" value="1"/>
</dbReference>
<feature type="region of interest" description="Disordered" evidence="6">
    <location>
        <begin position="329"/>
        <end position="525"/>
    </location>
</feature>
<accession>A7RVX5</accession>
<feature type="region of interest" description="Disordered" evidence="6">
    <location>
        <begin position="273"/>
        <end position="314"/>
    </location>
</feature>
<feature type="transmembrane region" description="Helical" evidence="7">
    <location>
        <begin position="1113"/>
        <end position="1137"/>
    </location>
</feature>
<dbReference type="AlphaFoldDB" id="A7RVX5"/>
<feature type="compositionally biased region" description="Polar residues" evidence="6">
    <location>
        <begin position="1166"/>
        <end position="1176"/>
    </location>
</feature>
<feature type="compositionally biased region" description="Basic and acidic residues" evidence="6">
    <location>
        <begin position="723"/>
        <end position="734"/>
    </location>
</feature>
<feature type="compositionally biased region" description="Basic and acidic residues" evidence="6">
    <location>
        <begin position="439"/>
        <end position="471"/>
    </location>
</feature>
<proteinExistence type="predicted"/>
<evidence type="ECO:0000256" key="1">
    <source>
        <dbReference type="ARBA" id="ARBA00004141"/>
    </source>
</evidence>
<dbReference type="Gene3D" id="2.60.220.50">
    <property type="match status" value="1"/>
</dbReference>
<dbReference type="EMBL" id="DS469545">
    <property type="protein sequence ID" value="EDO44313.1"/>
    <property type="molecule type" value="Genomic_DNA"/>
</dbReference>
<reference evidence="9 10" key="1">
    <citation type="journal article" date="2007" name="Science">
        <title>Sea anemone genome reveals ancestral eumetazoan gene repertoire and genomic organization.</title>
        <authorList>
            <person name="Putnam N.H."/>
            <person name="Srivastava M."/>
            <person name="Hellsten U."/>
            <person name="Dirks B."/>
            <person name="Chapman J."/>
            <person name="Salamov A."/>
            <person name="Terry A."/>
            <person name="Shapiro H."/>
            <person name="Lindquist E."/>
            <person name="Kapitonov V.V."/>
            <person name="Jurka J."/>
            <person name="Genikhovich G."/>
            <person name="Grigoriev I.V."/>
            <person name="Lucas S.M."/>
            <person name="Steele R.E."/>
            <person name="Finnerty J.R."/>
            <person name="Technau U."/>
            <person name="Martindale M.Q."/>
            <person name="Rokhsar D.S."/>
        </authorList>
    </citation>
    <scope>NUCLEOTIDE SEQUENCE [LARGE SCALE GENOMIC DNA]</scope>
    <source>
        <strain evidence="10">CH2 X CH6</strain>
    </source>
</reference>
<feature type="compositionally biased region" description="Basic and acidic residues" evidence="6">
    <location>
        <begin position="495"/>
        <end position="504"/>
    </location>
</feature>
<feature type="transmembrane region" description="Helical" evidence="7">
    <location>
        <begin position="1087"/>
        <end position="1107"/>
    </location>
</feature>
<feature type="compositionally biased region" description="Basic residues" evidence="6">
    <location>
        <begin position="671"/>
        <end position="688"/>
    </location>
</feature>
<keyword evidence="10" id="KW-1185">Reference proteome</keyword>
<feature type="region of interest" description="Disordered" evidence="6">
    <location>
        <begin position="590"/>
        <end position="612"/>
    </location>
</feature>
<feature type="compositionally biased region" description="Basic residues" evidence="6">
    <location>
        <begin position="782"/>
        <end position="791"/>
    </location>
</feature>
<dbReference type="HOGENOM" id="CLU_270984_0_0_1"/>
<keyword evidence="5" id="KW-1015">Disulfide bond</keyword>
<feature type="region of interest" description="Disordered" evidence="6">
    <location>
        <begin position="670"/>
        <end position="843"/>
    </location>
</feature>
<dbReference type="PROSITE" id="PS50221">
    <property type="entry name" value="GAIN_B"/>
    <property type="match status" value="1"/>
</dbReference>
<evidence type="ECO:0000256" key="2">
    <source>
        <dbReference type="ARBA" id="ARBA00022692"/>
    </source>
</evidence>
<dbReference type="GO" id="GO:0005886">
    <property type="term" value="C:plasma membrane"/>
    <property type="evidence" value="ECO:0000318"/>
    <property type="project" value="GO_Central"/>
</dbReference>
<dbReference type="InterPro" id="IPR000203">
    <property type="entry name" value="GPS"/>
</dbReference>
<dbReference type="PANTHER" id="PTHR12011">
    <property type="entry name" value="ADHESION G-PROTEIN COUPLED RECEPTOR"/>
    <property type="match status" value="1"/>
</dbReference>
<evidence type="ECO:0000313" key="9">
    <source>
        <dbReference type="EMBL" id="EDO44313.1"/>
    </source>
</evidence>
<dbReference type="Proteomes" id="UP000001593">
    <property type="component" value="Unassembled WGS sequence"/>
</dbReference>
<organism evidence="9 10">
    <name type="scientific">Nematostella vectensis</name>
    <name type="common">Starlet sea anemone</name>
    <dbReference type="NCBI Taxonomy" id="45351"/>
    <lineage>
        <taxon>Eukaryota</taxon>
        <taxon>Metazoa</taxon>
        <taxon>Cnidaria</taxon>
        <taxon>Anthozoa</taxon>
        <taxon>Hexacorallia</taxon>
        <taxon>Actiniaria</taxon>
        <taxon>Edwardsiidae</taxon>
        <taxon>Nematostella</taxon>
    </lineage>
</organism>
<keyword evidence="4 7" id="KW-0472">Membrane</keyword>
<evidence type="ECO:0000256" key="7">
    <source>
        <dbReference type="SAM" id="Phobius"/>
    </source>
</evidence>
<dbReference type="STRING" id="45351.A7RVX5"/>
<name>A7RVX5_NEMVE</name>
<feature type="compositionally biased region" description="Acidic residues" evidence="6">
    <location>
        <begin position="334"/>
        <end position="343"/>
    </location>
</feature>
<dbReference type="InterPro" id="IPR046338">
    <property type="entry name" value="GAIN_dom_sf"/>
</dbReference>
<evidence type="ECO:0000256" key="5">
    <source>
        <dbReference type="ARBA" id="ARBA00023157"/>
    </source>
</evidence>
<keyword evidence="3 7" id="KW-1133">Transmembrane helix</keyword>
<dbReference type="eggNOG" id="KOG4193">
    <property type="taxonomic scope" value="Eukaryota"/>
</dbReference>
<feature type="compositionally biased region" description="Basic residues" evidence="6">
    <location>
        <begin position="505"/>
        <end position="521"/>
    </location>
</feature>
<dbReference type="InterPro" id="IPR057244">
    <property type="entry name" value="GAIN_B"/>
</dbReference>
<feature type="compositionally biased region" description="Basic and acidic residues" evidence="6">
    <location>
        <begin position="388"/>
        <end position="412"/>
    </location>
</feature>
<feature type="region of interest" description="Disordered" evidence="6">
    <location>
        <begin position="35"/>
        <end position="58"/>
    </location>
</feature>
<dbReference type="Pfam" id="PF00002">
    <property type="entry name" value="7tm_2"/>
    <property type="match status" value="2"/>
</dbReference>
<evidence type="ECO:0000256" key="6">
    <source>
        <dbReference type="SAM" id="MobiDB-lite"/>
    </source>
</evidence>
<dbReference type="PRINTS" id="PR00249">
    <property type="entry name" value="GPCRSECRETIN"/>
</dbReference>
<feature type="region of interest" description="Disordered" evidence="6">
    <location>
        <begin position="1158"/>
        <end position="1178"/>
    </location>
</feature>
<feature type="compositionally biased region" description="Basic and acidic residues" evidence="6">
    <location>
        <begin position="35"/>
        <end position="44"/>
    </location>
</feature>
<feature type="domain" description="GAIN-B" evidence="8">
    <location>
        <begin position="816"/>
        <end position="965"/>
    </location>
</feature>
<evidence type="ECO:0000313" key="10">
    <source>
        <dbReference type="Proteomes" id="UP000001593"/>
    </source>
</evidence>
<dbReference type="InParanoid" id="A7RVX5"/>
<dbReference type="SMART" id="SM00303">
    <property type="entry name" value="GPS"/>
    <property type="match status" value="1"/>
</dbReference>
<gene>
    <name evidence="9" type="ORF">NEMVEDRAFT_v1g241064</name>
</gene>
<sequence length="1199" mass="137279">MSSNQAILPYIDKNACLVQQHGKGMSRRRAIEQRIEKRRSEIRPHCSSASSSKSDFEDDRKLSPLVKYQVQRSICSAMDLSPRHQEAKVDEWLQKNRIKVRHKLPRLDPLTLTSRGVDMEKYINFIYPPPMCLKLRNGIPPRQRRPSYEEVIAEPKEPCPRLLRALHGKEHSLVLNPVVRVGGGYKRLTWKTAEVLPGIGQRPQDVTSAFTCATCGVNMAVSQEIMDGDGVMRVVVTYPSNCASCGKYVNARRRNMLEERALDYGVPAHESVKQTIYRGNPGQVFDHRRFGNKDQDKKRRERRQRKDDEDYETEVDWRNDMDSFREHMSRADSVSDDNENDPDSVERNGDGFFITEPGIEVIGLEKPSSAPEVRSAWDDGSNSAHVTRGYDSDTRPSHDEVIVEHRDPESGIRIRVRKKERGGKEYDTRDKRSHRGRKWRDERGNTSRDQRDEGLSDDGKLRDDDDSKWRDYQSQGSQGGDGQGLRDEEDIQYEGGREGRDKHYSKLHARRKRHAKRHRRHDINGSATAIEGVSSDESSSYEFIIYQSSGDIRHRTRSSDIRRENARVVKSDGEIHDMERWYRAMKARHNTKRRRTFPKSHTMYPPSAGSDSDYLDEVQLQRKLTATFAAQSSRDGQTLLKADDMAERPHNPGYIADSEEDQLKMLQAQLRRMHRQSRKRSGSGRHRQHNDLPRSQTREERQHTDLPRSQTRKERRKGTGKSTKVDVSLEERGSSSDSWDSEESLHVRPLSEQFYDSASDTSPLPRKLRSATLDDRQLPSRRATHHGRRTSQRSMDGSAHAQGDEDEAKNDGNGETSEKPGNTKNKYKRREYSKKTVTNQDQQSYTRLDSATEKCFIRDVLLQKVFKPKHARDFEFNYTNTINELTIQANIPWQNIDNGAVILAVVFKNFKRTLHSTSSIDSSPSYSGSWSTDGCTAVSSDNHAMTCSCNHLTNFAILMQVTPKPPAVCVTAAAMLQLFLMAALFWMLLEGIQLYLQLVRVYNADMNLKLCYIFAWDQRQHIFSHPKGVVQHEPETAKSSGKLLHSAHNLTIKKHKQLKAKPEYCFPNVEEQGQPREPKTSRRNLKACLVLFPILGITWSIGFVNMLDAGVVTMYLFTILNSTQGLLIFILHCALNLEMRAAFRRKLCRESQVKDFSSSHSHKKTQGQSSIPTPSKTKGVELQLEDVDTGDLPDTNNTY</sequence>
<feature type="transmembrane region" description="Helical" evidence="7">
    <location>
        <begin position="970"/>
        <end position="989"/>
    </location>
</feature>
<evidence type="ECO:0000259" key="8">
    <source>
        <dbReference type="PROSITE" id="PS50221"/>
    </source>
</evidence>
<feature type="compositionally biased region" description="Basic and acidic residues" evidence="6">
    <location>
        <begin position="689"/>
        <end position="706"/>
    </location>
</feature>
<dbReference type="GO" id="GO:0004930">
    <property type="term" value="F:G protein-coupled receptor activity"/>
    <property type="evidence" value="ECO:0007669"/>
    <property type="project" value="InterPro"/>
</dbReference>
<dbReference type="PANTHER" id="PTHR12011:SF347">
    <property type="entry name" value="FI21270P1-RELATED"/>
    <property type="match status" value="1"/>
</dbReference>
<dbReference type="Pfam" id="PF01825">
    <property type="entry name" value="GPS"/>
    <property type="match status" value="1"/>
</dbReference>
<protein>
    <recommendedName>
        <fullName evidence="8">GAIN-B domain-containing protein</fullName>
    </recommendedName>
</protein>
<dbReference type="InterPro" id="IPR000832">
    <property type="entry name" value="GPCR_2_secretin-like"/>
</dbReference>
<feature type="compositionally biased region" description="Basic and acidic residues" evidence="6">
    <location>
        <begin position="285"/>
        <end position="308"/>
    </location>
</feature>
<comment type="subcellular location">
    <subcellularLocation>
        <location evidence="1">Membrane</location>
        <topology evidence="1">Multi-pass membrane protein</topology>
    </subcellularLocation>
</comment>
<feature type="compositionally biased region" description="Basic and acidic residues" evidence="6">
    <location>
        <begin position="809"/>
        <end position="818"/>
    </location>
</feature>
<evidence type="ECO:0000256" key="3">
    <source>
        <dbReference type="ARBA" id="ARBA00022989"/>
    </source>
</evidence>
<keyword evidence="2 7" id="KW-0812">Transmembrane</keyword>